<protein>
    <submittedName>
        <fullName evidence="2">Uncharacterized protein</fullName>
    </submittedName>
</protein>
<accession>A0A8S1H8Y6</accession>
<gene>
    <name evidence="2" type="ORF">CAUJ_LOCUS7853</name>
</gene>
<dbReference type="Proteomes" id="UP000835052">
    <property type="component" value="Unassembled WGS sequence"/>
</dbReference>
<comment type="caution">
    <text evidence="2">The sequence shown here is derived from an EMBL/GenBank/DDBJ whole genome shotgun (WGS) entry which is preliminary data.</text>
</comment>
<feature type="compositionally biased region" description="Basic and acidic residues" evidence="1">
    <location>
        <begin position="1"/>
        <end position="10"/>
    </location>
</feature>
<evidence type="ECO:0000313" key="3">
    <source>
        <dbReference type="Proteomes" id="UP000835052"/>
    </source>
</evidence>
<reference evidence="2" key="1">
    <citation type="submission" date="2020-10" db="EMBL/GenBank/DDBJ databases">
        <authorList>
            <person name="Kikuchi T."/>
        </authorList>
    </citation>
    <scope>NUCLEOTIDE SEQUENCE</scope>
    <source>
        <strain evidence="2">NKZ352</strain>
    </source>
</reference>
<name>A0A8S1H8Y6_9PELO</name>
<dbReference type="AlphaFoldDB" id="A0A8S1H8Y6"/>
<organism evidence="2 3">
    <name type="scientific">Caenorhabditis auriculariae</name>
    <dbReference type="NCBI Taxonomy" id="2777116"/>
    <lineage>
        <taxon>Eukaryota</taxon>
        <taxon>Metazoa</taxon>
        <taxon>Ecdysozoa</taxon>
        <taxon>Nematoda</taxon>
        <taxon>Chromadorea</taxon>
        <taxon>Rhabditida</taxon>
        <taxon>Rhabditina</taxon>
        <taxon>Rhabditomorpha</taxon>
        <taxon>Rhabditoidea</taxon>
        <taxon>Rhabditidae</taxon>
        <taxon>Peloderinae</taxon>
        <taxon>Caenorhabditis</taxon>
    </lineage>
</organism>
<feature type="region of interest" description="Disordered" evidence="1">
    <location>
        <begin position="1"/>
        <end position="45"/>
    </location>
</feature>
<evidence type="ECO:0000313" key="2">
    <source>
        <dbReference type="EMBL" id="CAD6191934.1"/>
    </source>
</evidence>
<evidence type="ECO:0000256" key="1">
    <source>
        <dbReference type="SAM" id="MobiDB-lite"/>
    </source>
</evidence>
<dbReference type="EMBL" id="CAJGYM010000024">
    <property type="protein sequence ID" value="CAD6191934.1"/>
    <property type="molecule type" value="Genomic_DNA"/>
</dbReference>
<proteinExistence type="predicted"/>
<sequence length="75" mass="8369">MRRHMGRESRATAITCGRAPADLPDAGTRVTPRRGPQRHRETGPIPSCHTVAVYSLVLFYLTSLIDSAKSYEKEK</sequence>
<keyword evidence="3" id="KW-1185">Reference proteome</keyword>